<keyword evidence="6 8" id="KW-1133">Transmembrane helix</keyword>
<dbReference type="PANTHER" id="PTHR22911:SF137">
    <property type="entry name" value="SOLUTE CARRIER FAMILY 35 MEMBER G2-RELATED"/>
    <property type="match status" value="1"/>
</dbReference>
<comment type="caution">
    <text evidence="10">The sequence shown here is derived from an EMBL/GenBank/DDBJ whole genome shotgun (WGS) entry which is preliminary data.</text>
</comment>
<dbReference type="RefSeq" id="WP_002725917.1">
    <property type="nucleotide sequence ID" value="NZ_CAHP01000009.1"/>
</dbReference>
<dbReference type="GO" id="GO:0005886">
    <property type="term" value="C:plasma membrane"/>
    <property type="evidence" value="ECO:0007669"/>
    <property type="project" value="UniProtKB-SubCell"/>
</dbReference>
<feature type="transmembrane region" description="Helical" evidence="8">
    <location>
        <begin position="82"/>
        <end position="104"/>
    </location>
</feature>
<evidence type="ECO:0000256" key="6">
    <source>
        <dbReference type="ARBA" id="ARBA00022989"/>
    </source>
</evidence>
<dbReference type="AlphaFoldDB" id="H8FNR9"/>
<feature type="transmembrane region" description="Helical" evidence="8">
    <location>
        <begin position="16"/>
        <end position="34"/>
    </location>
</feature>
<evidence type="ECO:0000256" key="1">
    <source>
        <dbReference type="ARBA" id="ARBA00004651"/>
    </source>
</evidence>
<accession>H8FNR9</accession>
<dbReference type="PANTHER" id="PTHR22911">
    <property type="entry name" value="ACYL-MALONYL CONDENSING ENZYME-RELATED"/>
    <property type="match status" value="1"/>
</dbReference>
<comment type="subcellular location">
    <subcellularLocation>
        <location evidence="1">Cell membrane</location>
        <topology evidence="1">Multi-pass membrane protein</topology>
    </subcellularLocation>
</comment>
<sequence>MVPSPPPASSARTREGVFFALACYGSWGMFPAFWKMVATVPPAEVLAHRILWSLLFVVFLIWRERRFDELRLLVNSKRRLLVLTASTLCISINWLVFIAAVSGGNVLEASMGYFLNPLINVALGVLVLKERLRPLQWLAVALAVVGVAEPMLIAGDQPPWLAILLAVSFGIYGLLRKQLPAVAPLTGLTIETGLMAPLALAYLIWRGMSGDPLFGGSPELAAALIAGGPVTALPLLWFAAAAMRLRYATLGFFQYVAPTGHFLLAVLAFGEVPGPHTMVTFACIWASIALYSLESWRHHTRSATEA</sequence>
<feature type="transmembrane region" description="Helical" evidence="8">
    <location>
        <begin position="135"/>
        <end position="153"/>
    </location>
</feature>
<dbReference type="InterPro" id="IPR000620">
    <property type="entry name" value="EamA_dom"/>
</dbReference>
<dbReference type="Proteomes" id="UP000004169">
    <property type="component" value="Unassembled WGS sequence"/>
</dbReference>
<evidence type="ECO:0000313" key="11">
    <source>
        <dbReference type="Proteomes" id="UP000004169"/>
    </source>
</evidence>
<evidence type="ECO:0000259" key="9">
    <source>
        <dbReference type="Pfam" id="PF00892"/>
    </source>
</evidence>
<evidence type="ECO:0000313" key="10">
    <source>
        <dbReference type="EMBL" id="CCG40007.1"/>
    </source>
</evidence>
<feature type="transmembrane region" description="Helical" evidence="8">
    <location>
        <begin position="110"/>
        <end position="128"/>
    </location>
</feature>
<proteinExistence type="inferred from homology"/>
<keyword evidence="5 8" id="KW-0812">Transmembrane</keyword>
<keyword evidence="4" id="KW-1003">Cell membrane</keyword>
<dbReference type="Pfam" id="PF00892">
    <property type="entry name" value="EamA"/>
    <property type="match status" value="1"/>
</dbReference>
<keyword evidence="7 8" id="KW-0472">Membrane</keyword>
<dbReference type="EMBL" id="CAHP01000009">
    <property type="protein sequence ID" value="CCG40007.1"/>
    <property type="molecule type" value="Genomic_DNA"/>
</dbReference>
<comment type="similarity">
    <text evidence="2">Belongs to the EamA transporter family.</text>
</comment>
<dbReference type="InterPro" id="IPR037185">
    <property type="entry name" value="EmrE-like"/>
</dbReference>
<feature type="domain" description="EamA" evidence="9">
    <location>
        <begin position="16"/>
        <end position="148"/>
    </location>
</feature>
<name>H8FNR9_MAGML</name>
<feature type="transmembrane region" description="Helical" evidence="8">
    <location>
        <begin position="276"/>
        <end position="293"/>
    </location>
</feature>
<dbReference type="SUPFAM" id="SSF103481">
    <property type="entry name" value="Multidrug resistance efflux transporter EmrE"/>
    <property type="match status" value="2"/>
</dbReference>
<gene>
    <name evidence="10" type="ORF">PHAMO_170066</name>
</gene>
<keyword evidence="11" id="KW-1185">Reference proteome</keyword>
<feature type="transmembrane region" description="Helical" evidence="8">
    <location>
        <begin position="159"/>
        <end position="175"/>
    </location>
</feature>
<dbReference type="InterPro" id="IPR004626">
    <property type="entry name" value="RarD"/>
</dbReference>
<evidence type="ECO:0000256" key="3">
    <source>
        <dbReference type="ARBA" id="ARBA00022448"/>
    </source>
</evidence>
<dbReference type="STRING" id="1150626.PHAMO_170066"/>
<evidence type="ECO:0000256" key="4">
    <source>
        <dbReference type="ARBA" id="ARBA00022475"/>
    </source>
</evidence>
<feature type="transmembrane region" description="Helical" evidence="8">
    <location>
        <begin position="46"/>
        <end position="62"/>
    </location>
</feature>
<feature type="transmembrane region" description="Helical" evidence="8">
    <location>
        <begin position="220"/>
        <end position="240"/>
    </location>
</feature>
<keyword evidence="3" id="KW-0813">Transport</keyword>
<evidence type="ECO:0000256" key="7">
    <source>
        <dbReference type="ARBA" id="ARBA00023136"/>
    </source>
</evidence>
<dbReference type="NCBIfam" id="TIGR00688">
    <property type="entry name" value="rarD"/>
    <property type="match status" value="1"/>
</dbReference>
<dbReference type="eggNOG" id="COG2962">
    <property type="taxonomic scope" value="Bacteria"/>
</dbReference>
<organism evidence="10 11">
    <name type="scientific">Magnetospirillum molischianum DSM 120</name>
    <dbReference type="NCBI Taxonomy" id="1150626"/>
    <lineage>
        <taxon>Bacteria</taxon>
        <taxon>Pseudomonadati</taxon>
        <taxon>Pseudomonadota</taxon>
        <taxon>Alphaproteobacteria</taxon>
        <taxon>Rhodospirillales</taxon>
        <taxon>Rhodospirillaceae</taxon>
        <taxon>Magnetospirillum</taxon>
    </lineage>
</organism>
<dbReference type="OrthoDB" id="369870at2"/>
<reference evidence="10 11" key="1">
    <citation type="journal article" date="2012" name="J. Bacteriol.">
        <title>Draft Genome Sequence of the Purple Photosynthetic Bacterium Phaeospirillum molischianum DSM120, a Particularly Versatile Bacterium.</title>
        <authorList>
            <person name="Duquesne K."/>
            <person name="Prima V."/>
            <person name="Ji B."/>
            <person name="Rouy Z."/>
            <person name="Medigue C."/>
            <person name="Talla E."/>
            <person name="Sturgis J.N."/>
        </authorList>
    </citation>
    <scope>NUCLEOTIDE SEQUENCE [LARGE SCALE GENOMIC DNA]</scope>
    <source>
        <strain evidence="11">DSM120</strain>
    </source>
</reference>
<feature type="transmembrane region" description="Helical" evidence="8">
    <location>
        <begin position="252"/>
        <end position="270"/>
    </location>
</feature>
<evidence type="ECO:0000256" key="2">
    <source>
        <dbReference type="ARBA" id="ARBA00007362"/>
    </source>
</evidence>
<feature type="transmembrane region" description="Helical" evidence="8">
    <location>
        <begin position="182"/>
        <end position="205"/>
    </location>
</feature>
<evidence type="ECO:0000256" key="5">
    <source>
        <dbReference type="ARBA" id="ARBA00022692"/>
    </source>
</evidence>
<protein>
    <recommendedName>
        <fullName evidence="9">EamA domain-containing protein</fullName>
    </recommendedName>
</protein>
<evidence type="ECO:0000256" key="8">
    <source>
        <dbReference type="SAM" id="Phobius"/>
    </source>
</evidence>